<accession>A0A6P2BWC0</accession>
<dbReference type="Gene3D" id="2.130.10.10">
    <property type="entry name" value="YVTN repeat-like/Quinoprotein amine dehydrogenase"/>
    <property type="match status" value="2"/>
</dbReference>
<proteinExistence type="predicted"/>
<gene>
    <name evidence="5" type="ORF">EAS64_23830</name>
</gene>
<keyword evidence="2" id="KW-0604">Photosystem II</keyword>
<feature type="region of interest" description="Disordered" evidence="3">
    <location>
        <begin position="1"/>
        <end position="26"/>
    </location>
</feature>
<evidence type="ECO:0000256" key="3">
    <source>
        <dbReference type="SAM" id="MobiDB-lite"/>
    </source>
</evidence>
<feature type="compositionally biased region" description="Low complexity" evidence="3">
    <location>
        <begin position="64"/>
        <end position="87"/>
    </location>
</feature>
<dbReference type="SUPFAM" id="SSF110296">
    <property type="entry name" value="Oligoxyloglucan reducing end-specific cellobiohydrolase"/>
    <property type="match status" value="1"/>
</dbReference>
<keyword evidence="1" id="KW-0602">Photosynthesis</keyword>
<dbReference type="GO" id="GO:0015979">
    <property type="term" value="P:photosynthesis"/>
    <property type="evidence" value="ECO:0007669"/>
    <property type="project" value="UniProtKB-KW"/>
</dbReference>
<evidence type="ECO:0000256" key="1">
    <source>
        <dbReference type="ARBA" id="ARBA00022531"/>
    </source>
</evidence>
<keyword evidence="6" id="KW-1185">Reference proteome</keyword>
<dbReference type="RefSeq" id="WP_145856186.1">
    <property type="nucleotide sequence ID" value="NZ_RPFW01000004.1"/>
</dbReference>
<evidence type="ECO:0000313" key="6">
    <source>
        <dbReference type="Proteomes" id="UP000460272"/>
    </source>
</evidence>
<dbReference type="OrthoDB" id="614750at2"/>
<dbReference type="EMBL" id="RPFW01000004">
    <property type="protein sequence ID" value="TVZ03429.1"/>
    <property type="molecule type" value="Genomic_DNA"/>
</dbReference>
<dbReference type="Proteomes" id="UP000460272">
    <property type="component" value="Unassembled WGS sequence"/>
</dbReference>
<reference evidence="5 6" key="1">
    <citation type="submission" date="2018-11" db="EMBL/GenBank/DDBJ databases">
        <title>Trebonia kvetii gen.nov., sp.nov., a novel acidophilic actinobacterium, and proposal of the new actinobacterial family Treboniaceae fam. nov.</title>
        <authorList>
            <person name="Rapoport D."/>
            <person name="Sagova-Mareckova M."/>
            <person name="Sedlacek I."/>
            <person name="Provaznik J."/>
            <person name="Kralova S."/>
            <person name="Pavlinic D."/>
            <person name="Benes V."/>
            <person name="Kopecky J."/>
        </authorList>
    </citation>
    <scope>NUCLEOTIDE SEQUENCE [LARGE SCALE GENOMIC DNA]</scope>
    <source>
        <strain evidence="5 6">15Tr583</strain>
    </source>
</reference>
<feature type="region of interest" description="Disordered" evidence="3">
    <location>
        <begin position="54"/>
        <end position="111"/>
    </location>
</feature>
<feature type="domain" description="Photosynthesis system II assembly factor Ycf48/Hcf136-like" evidence="4">
    <location>
        <begin position="119"/>
        <end position="189"/>
    </location>
</feature>
<dbReference type="InterPro" id="IPR015943">
    <property type="entry name" value="WD40/YVTN_repeat-like_dom_sf"/>
</dbReference>
<name>A0A6P2BWC0_9ACTN</name>
<sequence length="470" mass="46603">MDTNKANVGPAGTPRPARLAGAGRQRARAIGPAVAALAAAGLLGGCGTAQLASEQAPRQPASKAPAASATGETRAAAGGPSSSSSPSTANCTSTGASVTADRAPAGGGGTAGGAIPSLQAIQFVDASHGWAAGNGRILATSDGGHSWTRQYTGPAALYQVDFTDAAHGWAVGKNALLHTTDGGATWTAAAEPALSASRPGTQCQGIDTVHFVSPSVGYAVAGGAGAAGAPVLGGLSGPVSGSQLLRTTDGGQTWQQLGGTPANPETACFTSASNGYLGTPGVIWHTTDGGTTWTKSFTEPPAVRVESGAIGDTPNVQCTGQNAAWVLFVGQGTAMMHSPYLAYATSDGGHWRGVMEEPMLESSLRPKLHLNAGPGSEPGPFSAISSDAAAFVGYTPPANGWGAAPLSLAGNGGGTLSDARNIAAINKPLAAAFLSTNQGWVVGENLKTNTFAIEATSDAGHTWTTEYTTS</sequence>
<organism evidence="5 6">
    <name type="scientific">Trebonia kvetii</name>
    <dbReference type="NCBI Taxonomy" id="2480626"/>
    <lineage>
        <taxon>Bacteria</taxon>
        <taxon>Bacillati</taxon>
        <taxon>Actinomycetota</taxon>
        <taxon>Actinomycetes</taxon>
        <taxon>Streptosporangiales</taxon>
        <taxon>Treboniaceae</taxon>
        <taxon>Trebonia</taxon>
    </lineage>
</organism>
<feature type="compositionally biased region" description="Low complexity" evidence="3">
    <location>
        <begin position="9"/>
        <end position="26"/>
    </location>
</feature>
<evidence type="ECO:0000259" key="4">
    <source>
        <dbReference type="Pfam" id="PF14870"/>
    </source>
</evidence>
<dbReference type="AlphaFoldDB" id="A0A6P2BWC0"/>
<dbReference type="PANTHER" id="PTHR47199">
    <property type="entry name" value="PHOTOSYSTEM II STABILITY/ASSEMBLY FACTOR HCF136, CHLOROPLASTIC"/>
    <property type="match status" value="1"/>
</dbReference>
<comment type="caution">
    <text evidence="5">The sequence shown here is derived from an EMBL/GenBank/DDBJ whole genome shotgun (WGS) entry which is preliminary data.</text>
</comment>
<dbReference type="Pfam" id="PF14870">
    <property type="entry name" value="PSII_BNR"/>
    <property type="match status" value="1"/>
</dbReference>
<dbReference type="GO" id="GO:0009523">
    <property type="term" value="C:photosystem II"/>
    <property type="evidence" value="ECO:0007669"/>
    <property type="project" value="UniProtKB-KW"/>
</dbReference>
<evidence type="ECO:0000256" key="2">
    <source>
        <dbReference type="ARBA" id="ARBA00023276"/>
    </source>
</evidence>
<protein>
    <recommendedName>
        <fullName evidence="4">Photosynthesis system II assembly factor Ycf48/Hcf136-like domain-containing protein</fullName>
    </recommendedName>
</protein>
<feature type="compositionally biased region" description="Polar residues" evidence="3">
    <location>
        <begin position="88"/>
        <end position="97"/>
    </location>
</feature>
<evidence type="ECO:0000313" key="5">
    <source>
        <dbReference type="EMBL" id="TVZ03429.1"/>
    </source>
</evidence>
<dbReference type="InterPro" id="IPR028203">
    <property type="entry name" value="PSII_CF48-like_dom"/>
</dbReference>
<dbReference type="PANTHER" id="PTHR47199:SF2">
    <property type="entry name" value="PHOTOSYSTEM II STABILITY_ASSEMBLY FACTOR HCF136, CHLOROPLASTIC"/>
    <property type="match status" value="1"/>
</dbReference>